<keyword evidence="2" id="KW-1185">Reference proteome</keyword>
<dbReference type="AlphaFoldDB" id="A0A2R5GX62"/>
<gene>
    <name evidence="1" type="ORF">FCC1311_005818</name>
</gene>
<reference evidence="1 2" key="1">
    <citation type="submission" date="2017-12" db="EMBL/GenBank/DDBJ databases">
        <title>Sequencing, de novo assembly and annotation of complete genome of a new Thraustochytrid species, strain FCC1311.</title>
        <authorList>
            <person name="Sedici K."/>
            <person name="Godart F."/>
            <person name="Aiese Cigliano R."/>
            <person name="Sanseverino W."/>
            <person name="Barakat M."/>
            <person name="Ortet P."/>
            <person name="Marechal E."/>
            <person name="Cagnac O."/>
            <person name="Amato A."/>
        </authorList>
    </citation>
    <scope>NUCLEOTIDE SEQUENCE [LARGE SCALE GENOMIC DNA]</scope>
</reference>
<comment type="caution">
    <text evidence="1">The sequence shown here is derived from an EMBL/GenBank/DDBJ whole genome shotgun (WGS) entry which is preliminary data.</text>
</comment>
<protein>
    <submittedName>
        <fullName evidence="1">Uncharacterized protein</fullName>
    </submittedName>
</protein>
<sequence length="77" mass="8568">MGKLRQVVVVAADLKNTEEEFAKQLDTFVTFRDPELEIFGMHNALLPVGRSFLEIVSPLPGQEQRQSHAAINGVSVF</sequence>
<dbReference type="InParanoid" id="A0A2R5GX62"/>
<evidence type="ECO:0000313" key="2">
    <source>
        <dbReference type="Proteomes" id="UP000241890"/>
    </source>
</evidence>
<dbReference type="EMBL" id="BEYU01000137">
    <property type="protein sequence ID" value="GBG33001.1"/>
    <property type="molecule type" value="Genomic_DNA"/>
</dbReference>
<evidence type="ECO:0000313" key="1">
    <source>
        <dbReference type="EMBL" id="GBG33001.1"/>
    </source>
</evidence>
<organism evidence="1 2">
    <name type="scientific">Hondaea fermentalgiana</name>
    <dbReference type="NCBI Taxonomy" id="2315210"/>
    <lineage>
        <taxon>Eukaryota</taxon>
        <taxon>Sar</taxon>
        <taxon>Stramenopiles</taxon>
        <taxon>Bigyra</taxon>
        <taxon>Labyrinthulomycetes</taxon>
        <taxon>Thraustochytrida</taxon>
        <taxon>Thraustochytriidae</taxon>
        <taxon>Hondaea</taxon>
    </lineage>
</organism>
<name>A0A2R5GX62_9STRA</name>
<dbReference type="OrthoDB" id="4179687at2759"/>
<dbReference type="Proteomes" id="UP000241890">
    <property type="component" value="Unassembled WGS sequence"/>
</dbReference>
<proteinExistence type="predicted"/>
<accession>A0A2R5GX62</accession>